<evidence type="ECO:0000313" key="3">
    <source>
        <dbReference type="EMBL" id="CAH0477820.1"/>
    </source>
</evidence>
<keyword evidence="2" id="KW-0472">Membrane</keyword>
<sequence length="274" mass="29630">MTVTRGLKMLCVVVAGVLLYVPFMGVDAELISTPLRQLMEEVVKVHVKVHQKEVAPATEYLHKHHKKEEEKKKGEGVNDSEIVPIETDGATSVKYEKALDEKNQATKQAQNDESVIKYNRGSVKISGGNDSGEVDKDTQNKRSNVKKTAATEKEQEVISATQEVNELATKLSSTPFADKKSFHDTYGPTVVICGIIGGLAAVIGVAGLIMDHPQSMKDTLDSDESAKLDVDIEAHIASVEDKDNDSDSDSGSDSSNDEDEEEGSFANSTAHVSV</sequence>
<evidence type="ECO:0000256" key="1">
    <source>
        <dbReference type="SAM" id="MobiDB-lite"/>
    </source>
</evidence>
<gene>
    <name evidence="4" type="ORF">PBS001_LOCUS2271</name>
    <name evidence="3" type="ORF">PBS003_LOCUS4549</name>
</gene>
<feature type="transmembrane region" description="Helical" evidence="2">
    <location>
        <begin position="186"/>
        <end position="209"/>
    </location>
</feature>
<protein>
    <submittedName>
        <fullName evidence="3">Uncharacterized protein</fullName>
    </submittedName>
</protein>
<feature type="region of interest" description="Disordered" evidence="1">
    <location>
        <begin position="102"/>
        <end position="153"/>
    </location>
</feature>
<evidence type="ECO:0000313" key="4">
    <source>
        <dbReference type="EMBL" id="CAH0515563.1"/>
    </source>
</evidence>
<dbReference type="Proteomes" id="UP001160483">
    <property type="component" value="Unassembled WGS sequence"/>
</dbReference>
<accession>A0AAU9KXJ0</accession>
<dbReference type="EMBL" id="CAKLCB010000116">
    <property type="protein sequence ID" value="CAH0515563.1"/>
    <property type="molecule type" value="Genomic_DNA"/>
</dbReference>
<feature type="region of interest" description="Disordered" evidence="1">
    <location>
        <begin position="236"/>
        <end position="274"/>
    </location>
</feature>
<feature type="compositionally biased region" description="Polar residues" evidence="1">
    <location>
        <begin position="265"/>
        <end position="274"/>
    </location>
</feature>
<feature type="compositionally biased region" description="Acidic residues" evidence="1">
    <location>
        <begin position="242"/>
        <end position="263"/>
    </location>
</feature>
<keyword evidence="2" id="KW-0812">Transmembrane</keyword>
<dbReference type="Proteomes" id="UP001158986">
    <property type="component" value="Unassembled WGS sequence"/>
</dbReference>
<reference evidence="3 5" key="1">
    <citation type="submission" date="2021-11" db="EMBL/GenBank/DDBJ databases">
        <authorList>
            <person name="Islam A."/>
            <person name="Islam S."/>
            <person name="Flora M.S."/>
            <person name="Rahman M."/>
            <person name="Ziaur R.M."/>
            <person name="Epstein J.H."/>
            <person name="Hassan M."/>
            <person name="Klassen M."/>
            <person name="Woodard K."/>
            <person name="Webb A."/>
            <person name="Webby R.J."/>
            <person name="El Zowalaty M.E."/>
        </authorList>
    </citation>
    <scope>NUCLEOTIDE SEQUENCE</scope>
    <source>
        <strain evidence="4">Pbs1</strain>
        <strain evidence="3">Pbs3</strain>
    </source>
</reference>
<dbReference type="AlphaFoldDB" id="A0AAU9KXJ0"/>
<comment type="caution">
    <text evidence="3">The sequence shown here is derived from an EMBL/GenBank/DDBJ whole genome shotgun (WGS) entry which is preliminary data.</text>
</comment>
<keyword evidence="2" id="KW-1133">Transmembrane helix</keyword>
<keyword evidence="5" id="KW-1185">Reference proteome</keyword>
<dbReference type="EMBL" id="CAKKTJ010000193">
    <property type="protein sequence ID" value="CAH0477820.1"/>
    <property type="molecule type" value="Genomic_DNA"/>
</dbReference>
<organism evidence="3 6">
    <name type="scientific">Peronospora belbahrii</name>
    <dbReference type="NCBI Taxonomy" id="622444"/>
    <lineage>
        <taxon>Eukaryota</taxon>
        <taxon>Sar</taxon>
        <taxon>Stramenopiles</taxon>
        <taxon>Oomycota</taxon>
        <taxon>Peronosporomycetes</taxon>
        <taxon>Peronosporales</taxon>
        <taxon>Peronosporaceae</taxon>
        <taxon>Peronospora</taxon>
    </lineage>
</organism>
<evidence type="ECO:0000313" key="6">
    <source>
        <dbReference type="Proteomes" id="UP001160483"/>
    </source>
</evidence>
<name>A0AAU9KXJ0_9STRA</name>
<evidence type="ECO:0000313" key="5">
    <source>
        <dbReference type="Proteomes" id="UP001158986"/>
    </source>
</evidence>
<evidence type="ECO:0000256" key="2">
    <source>
        <dbReference type="SAM" id="Phobius"/>
    </source>
</evidence>
<proteinExistence type="predicted"/>